<protein>
    <recommendedName>
        <fullName evidence="1">DUF7837 domain-containing protein</fullName>
    </recommendedName>
</protein>
<evidence type="ECO:0000313" key="2">
    <source>
        <dbReference type="EMBL" id="GGM67234.1"/>
    </source>
</evidence>
<gene>
    <name evidence="2" type="ORF">GCM10009017_16810</name>
</gene>
<accession>A0A830FP43</accession>
<keyword evidence="3" id="KW-1185">Reference proteome</keyword>
<dbReference type="EMBL" id="BMOO01000003">
    <property type="protein sequence ID" value="GGM67234.1"/>
    <property type="molecule type" value="Genomic_DNA"/>
</dbReference>
<reference evidence="2" key="1">
    <citation type="journal article" date="2014" name="Int. J. Syst. Evol. Microbiol.">
        <title>Complete genome sequence of Corynebacterium casei LMG S-19264T (=DSM 44701T), isolated from a smear-ripened cheese.</title>
        <authorList>
            <consortium name="US DOE Joint Genome Institute (JGI-PGF)"/>
            <person name="Walter F."/>
            <person name="Albersmeier A."/>
            <person name="Kalinowski J."/>
            <person name="Ruckert C."/>
        </authorList>
    </citation>
    <scope>NUCLEOTIDE SEQUENCE</scope>
    <source>
        <strain evidence="2">JCM 16108</strain>
    </source>
</reference>
<evidence type="ECO:0000313" key="3">
    <source>
        <dbReference type="Proteomes" id="UP000614609"/>
    </source>
</evidence>
<comment type="caution">
    <text evidence="2">The sequence shown here is derived from an EMBL/GenBank/DDBJ whole genome shotgun (WGS) entry which is preliminary data.</text>
</comment>
<proteinExistence type="predicted"/>
<feature type="domain" description="DUF7837" evidence="1">
    <location>
        <begin position="20"/>
        <end position="63"/>
    </location>
</feature>
<sequence length="64" mass="6662">MAVRRLVSAKRMTDADGTDGALGRCPECGADVPASAVLIEYEDDDGEAAYAACPSCETVVKPRS</sequence>
<name>A0A830FP43_9EURY</name>
<dbReference type="InterPro" id="IPR057159">
    <property type="entry name" value="DUF7837"/>
</dbReference>
<organism evidence="2 3">
    <name type="scientific">Halarchaeum rubridurum</name>
    <dbReference type="NCBI Taxonomy" id="489911"/>
    <lineage>
        <taxon>Archaea</taxon>
        <taxon>Methanobacteriati</taxon>
        <taxon>Methanobacteriota</taxon>
        <taxon>Stenosarchaea group</taxon>
        <taxon>Halobacteria</taxon>
        <taxon>Halobacteriales</taxon>
        <taxon>Halobacteriaceae</taxon>
    </lineage>
</organism>
<dbReference type="Proteomes" id="UP000614609">
    <property type="component" value="Unassembled WGS sequence"/>
</dbReference>
<reference evidence="2" key="2">
    <citation type="submission" date="2020-09" db="EMBL/GenBank/DDBJ databases">
        <authorList>
            <person name="Sun Q."/>
            <person name="Ohkuma M."/>
        </authorList>
    </citation>
    <scope>NUCLEOTIDE SEQUENCE</scope>
    <source>
        <strain evidence="2">JCM 16108</strain>
    </source>
</reference>
<evidence type="ECO:0000259" key="1">
    <source>
        <dbReference type="Pfam" id="PF25207"/>
    </source>
</evidence>
<dbReference type="Pfam" id="PF25207">
    <property type="entry name" value="DUF7837"/>
    <property type="match status" value="1"/>
</dbReference>
<dbReference type="AlphaFoldDB" id="A0A830FP43"/>